<name>A0A2X2CC48_PSELU</name>
<dbReference type="GeneID" id="300269627"/>
<dbReference type="AlphaFoldDB" id="A0A2X2CC48"/>
<sequence>MTDRPQGLTIVAPDVIGDQIETLHLWQRYSLRVQTWIDASVRVIVPLQCGNLSAGEMLELAKRIFQRDRFTAGIPSNLDAMSPNDCATLFHHDFHILGRVAINEELQLKLDSLLANNPSARYTADANWMRSRISKIAKAVPQIHDPLKHRFASRRTRAVRAVLQEEAYSYFERFLNSVVQ</sequence>
<proteinExistence type="predicted"/>
<protein>
    <submittedName>
        <fullName evidence="1">Uncharacterized protein</fullName>
    </submittedName>
</protein>
<evidence type="ECO:0000313" key="1">
    <source>
        <dbReference type="EMBL" id="SPZ04914.1"/>
    </source>
</evidence>
<dbReference type="Proteomes" id="UP000250443">
    <property type="component" value="Unassembled WGS sequence"/>
</dbReference>
<reference evidence="1 2" key="1">
    <citation type="submission" date="2018-06" db="EMBL/GenBank/DDBJ databases">
        <authorList>
            <consortium name="Pathogen Informatics"/>
            <person name="Doyle S."/>
        </authorList>
    </citation>
    <scope>NUCLEOTIDE SEQUENCE [LARGE SCALE GENOMIC DNA]</scope>
    <source>
        <strain evidence="1 2">NCTC11842</strain>
    </source>
</reference>
<evidence type="ECO:0000313" key="2">
    <source>
        <dbReference type="Proteomes" id="UP000250443"/>
    </source>
</evidence>
<gene>
    <name evidence="1" type="ORF">NCTC11842_01434</name>
</gene>
<dbReference type="EMBL" id="UAUF01000010">
    <property type="protein sequence ID" value="SPZ04914.1"/>
    <property type="molecule type" value="Genomic_DNA"/>
</dbReference>
<accession>A0A2X2CC48</accession>
<dbReference type="RefSeq" id="WP_074828669.1">
    <property type="nucleotide sequence ID" value="NZ_DALZQD010000020.1"/>
</dbReference>
<organism evidence="1 2">
    <name type="scientific">Pseudomonas luteola</name>
    <dbReference type="NCBI Taxonomy" id="47886"/>
    <lineage>
        <taxon>Bacteria</taxon>
        <taxon>Pseudomonadati</taxon>
        <taxon>Pseudomonadota</taxon>
        <taxon>Gammaproteobacteria</taxon>
        <taxon>Pseudomonadales</taxon>
        <taxon>Pseudomonadaceae</taxon>
        <taxon>Pseudomonas</taxon>
    </lineage>
</organism>